<protein>
    <submittedName>
        <fullName evidence="2">Putative secreted protein</fullName>
    </submittedName>
</protein>
<evidence type="ECO:0000256" key="1">
    <source>
        <dbReference type="SAM" id="SignalP"/>
    </source>
</evidence>
<dbReference type="EMBL" id="GIFC01008508">
    <property type="protein sequence ID" value="MXU90591.1"/>
    <property type="molecule type" value="Transcribed_RNA"/>
</dbReference>
<feature type="chain" id="PRO_5025398639" evidence="1">
    <location>
        <begin position="28"/>
        <end position="116"/>
    </location>
</feature>
<reference evidence="2" key="1">
    <citation type="submission" date="2019-12" db="EMBL/GenBank/DDBJ databases">
        <title>An insight into the sialome of adult female Ixodes ricinus ticks feeding for 6 days.</title>
        <authorList>
            <person name="Perner J."/>
            <person name="Ribeiro J.M.C."/>
        </authorList>
    </citation>
    <scope>NUCLEOTIDE SEQUENCE</scope>
    <source>
        <strain evidence="2">Semi-engorged</strain>
        <tissue evidence="2">Salivary glands</tissue>
    </source>
</reference>
<proteinExistence type="predicted"/>
<dbReference type="AlphaFoldDB" id="A0A6B0UM09"/>
<accession>A0A6B0UM09</accession>
<organism evidence="2">
    <name type="scientific">Ixodes ricinus</name>
    <name type="common">Common tick</name>
    <name type="synonym">Acarus ricinus</name>
    <dbReference type="NCBI Taxonomy" id="34613"/>
    <lineage>
        <taxon>Eukaryota</taxon>
        <taxon>Metazoa</taxon>
        <taxon>Ecdysozoa</taxon>
        <taxon>Arthropoda</taxon>
        <taxon>Chelicerata</taxon>
        <taxon>Arachnida</taxon>
        <taxon>Acari</taxon>
        <taxon>Parasitiformes</taxon>
        <taxon>Ixodida</taxon>
        <taxon>Ixodoidea</taxon>
        <taxon>Ixodidae</taxon>
        <taxon>Ixodinae</taxon>
        <taxon>Ixodes</taxon>
    </lineage>
</organism>
<keyword evidence="1" id="KW-0732">Signal</keyword>
<feature type="signal peptide" evidence="1">
    <location>
        <begin position="1"/>
        <end position="27"/>
    </location>
</feature>
<sequence length="116" mass="13603">MFKACLLLTYVCFKCVCKHFLYDQCVGQSYNEETSLGRLLWCSASVALRFNFEQCRICSVSPHDCPQLLAVCHQRQSWDIIPNRFASPKCTSANLKLRFLYSFQRVFPYTKFPRCH</sequence>
<evidence type="ECO:0000313" key="2">
    <source>
        <dbReference type="EMBL" id="MXU90591.1"/>
    </source>
</evidence>
<name>A0A6B0UM09_IXORI</name>